<gene>
    <name evidence="3" type="ordered locus">Acav_4691</name>
</gene>
<dbReference type="GO" id="GO:0006749">
    <property type="term" value="P:glutathione metabolic process"/>
    <property type="evidence" value="ECO:0007669"/>
    <property type="project" value="InterPro"/>
</dbReference>
<dbReference type="InterPro" id="IPR044528">
    <property type="entry name" value="POD-like_MBL-fold"/>
</dbReference>
<dbReference type="PANTHER" id="PTHR43084">
    <property type="entry name" value="PERSULFIDE DIOXYGENASE ETHE1"/>
    <property type="match status" value="1"/>
</dbReference>
<dbReference type="SUPFAM" id="SSF56281">
    <property type="entry name" value="Metallo-hydrolase/oxidoreductase"/>
    <property type="match status" value="1"/>
</dbReference>
<name>F0QBV4_PARA1</name>
<dbReference type="CDD" id="cd07724">
    <property type="entry name" value="POD-like_MBL-fold"/>
    <property type="match status" value="1"/>
</dbReference>
<evidence type="ECO:0000259" key="2">
    <source>
        <dbReference type="SMART" id="SM00849"/>
    </source>
</evidence>
<keyword evidence="1" id="KW-0479">Metal-binding</keyword>
<evidence type="ECO:0000256" key="1">
    <source>
        <dbReference type="ARBA" id="ARBA00022723"/>
    </source>
</evidence>
<dbReference type="InterPro" id="IPR036866">
    <property type="entry name" value="RibonucZ/Hydroxyglut_hydro"/>
</dbReference>
<organism evidence="3 4">
    <name type="scientific">Paracidovorax avenae (strain ATCC 19860 / DSM 7227 / CCUG 15838 / JCM 20985 / LMG 2117 / NCPPB 1011)</name>
    <name type="common">Acidovorax avenae</name>
    <dbReference type="NCBI Taxonomy" id="643561"/>
    <lineage>
        <taxon>Bacteria</taxon>
        <taxon>Pseudomonadati</taxon>
        <taxon>Pseudomonadota</taxon>
        <taxon>Betaproteobacteria</taxon>
        <taxon>Burkholderiales</taxon>
        <taxon>Comamonadaceae</taxon>
        <taxon>Paracidovorax</taxon>
    </lineage>
</organism>
<dbReference type="EMBL" id="CP002521">
    <property type="protein sequence ID" value="ADX48570.1"/>
    <property type="molecule type" value="Genomic_DNA"/>
</dbReference>
<dbReference type="SMART" id="SM00849">
    <property type="entry name" value="Lactamase_B"/>
    <property type="match status" value="1"/>
</dbReference>
<dbReference type="InterPro" id="IPR001279">
    <property type="entry name" value="Metallo-B-lactamas"/>
</dbReference>
<reference evidence="3" key="1">
    <citation type="submission" date="2011-02" db="EMBL/GenBank/DDBJ databases">
        <title>Complete sequence of Acidovorax avenae subsp. avenae ATCC 19860.</title>
        <authorList>
            <consortium name="US DOE Joint Genome Institute"/>
            <person name="Lucas S."/>
            <person name="Copeland A."/>
            <person name="Lapidus A."/>
            <person name="Cheng J.-F."/>
            <person name="Goodwin L."/>
            <person name="Pitluck S."/>
            <person name="Chertkov O."/>
            <person name="Held B."/>
            <person name="Detter J.C."/>
            <person name="Han C."/>
            <person name="Tapia R."/>
            <person name="Land M."/>
            <person name="Hauser L."/>
            <person name="Kyrpides N."/>
            <person name="Ivanova N."/>
            <person name="Ovchinnikova G."/>
            <person name="Pagani I."/>
            <person name="Gordon S."/>
            <person name="Woyke T."/>
        </authorList>
    </citation>
    <scope>NUCLEOTIDE SEQUENCE</scope>
    <source>
        <strain evidence="3">ATCC 19860</strain>
    </source>
</reference>
<keyword evidence="4" id="KW-1185">Reference proteome</keyword>
<protein>
    <submittedName>
        <fullName evidence="3">Beta-lactamase domain protein</fullName>
    </submittedName>
</protein>
<dbReference type="AlphaFoldDB" id="F0QBV4"/>
<dbReference type="KEGG" id="aaa:Acav_4691"/>
<evidence type="ECO:0000313" key="4">
    <source>
        <dbReference type="Proteomes" id="UP000002482"/>
    </source>
</evidence>
<dbReference type="InterPro" id="IPR051682">
    <property type="entry name" value="Mito_Persulfide_Diox"/>
</dbReference>
<dbReference type="PANTHER" id="PTHR43084:SF1">
    <property type="entry name" value="PERSULFIDE DIOXYGENASE ETHE1, MITOCHONDRIAL"/>
    <property type="match status" value="1"/>
</dbReference>
<sequence>MDGATMTSFPLPSSTGATATVQPFYDSRTGTVSYVVWDHATRQAAVIDPVLDYDPDAGRTHDASAQLLLDYLQAERLGVEWILETHAHADHLSAARRIQAATGGKVAIGAAIRTVQRTFGPLFGMEPSAQDDGFDHLFEDGEAFRIGATRAQAIGVPGHTPADMAYRIDGAVFVGDTLFLPDVGTARADFPGGDAVALYRSIQRLLDLPGDTRMFVCHDYPPEGRAPACETTVEAQRRSNIHVGRQAGERAFVALRQARDATLAVPRLLLPSIQVNVRGGRLPEPGPEGIAYLRIPLNVFGRADALPGTTSAS</sequence>
<dbReference type="GO" id="GO:0050313">
    <property type="term" value="F:sulfur dioxygenase activity"/>
    <property type="evidence" value="ECO:0007669"/>
    <property type="project" value="InterPro"/>
</dbReference>
<feature type="domain" description="Metallo-beta-lactamase" evidence="2">
    <location>
        <begin position="30"/>
        <end position="218"/>
    </location>
</feature>
<accession>F0QBV4</accession>
<dbReference type="HOGENOM" id="CLU_030571_6_1_4"/>
<dbReference type="Proteomes" id="UP000002482">
    <property type="component" value="Chromosome"/>
</dbReference>
<dbReference type="Gene3D" id="3.60.15.10">
    <property type="entry name" value="Ribonuclease Z/Hydroxyacylglutathione hydrolase-like"/>
    <property type="match status" value="1"/>
</dbReference>
<evidence type="ECO:0000313" key="3">
    <source>
        <dbReference type="EMBL" id="ADX48570.1"/>
    </source>
</evidence>
<dbReference type="GO" id="GO:0046872">
    <property type="term" value="F:metal ion binding"/>
    <property type="evidence" value="ECO:0007669"/>
    <property type="project" value="UniProtKB-KW"/>
</dbReference>
<dbReference type="GO" id="GO:0070813">
    <property type="term" value="P:hydrogen sulfide metabolic process"/>
    <property type="evidence" value="ECO:0007669"/>
    <property type="project" value="TreeGrafter"/>
</dbReference>
<dbReference type="Pfam" id="PF00753">
    <property type="entry name" value="Lactamase_B"/>
    <property type="match status" value="1"/>
</dbReference>
<proteinExistence type="predicted"/>